<dbReference type="EMBL" id="JXTC01000122">
    <property type="protein sequence ID" value="PON87050.1"/>
    <property type="molecule type" value="Genomic_DNA"/>
</dbReference>
<evidence type="ECO:0000313" key="2">
    <source>
        <dbReference type="EMBL" id="PON87050.1"/>
    </source>
</evidence>
<feature type="compositionally biased region" description="Basic and acidic residues" evidence="1">
    <location>
        <begin position="76"/>
        <end position="98"/>
    </location>
</feature>
<proteinExistence type="predicted"/>
<evidence type="ECO:0000256" key="1">
    <source>
        <dbReference type="SAM" id="MobiDB-lite"/>
    </source>
</evidence>
<comment type="caution">
    <text evidence="2">The sequence shown here is derived from an EMBL/GenBank/DDBJ whole genome shotgun (WGS) entry which is preliminary data.</text>
</comment>
<feature type="compositionally biased region" description="Low complexity" evidence="1">
    <location>
        <begin position="47"/>
        <end position="57"/>
    </location>
</feature>
<feature type="region of interest" description="Disordered" evidence="1">
    <location>
        <begin position="194"/>
        <end position="213"/>
    </location>
</feature>
<gene>
    <name evidence="2" type="ORF">TorRG33x02_171630</name>
</gene>
<dbReference type="OrthoDB" id="10458762at2759"/>
<keyword evidence="3" id="KW-1185">Reference proteome</keyword>
<dbReference type="Proteomes" id="UP000237000">
    <property type="component" value="Unassembled WGS sequence"/>
</dbReference>
<organism evidence="2 3">
    <name type="scientific">Trema orientale</name>
    <name type="common">Charcoal tree</name>
    <name type="synonym">Celtis orientalis</name>
    <dbReference type="NCBI Taxonomy" id="63057"/>
    <lineage>
        <taxon>Eukaryota</taxon>
        <taxon>Viridiplantae</taxon>
        <taxon>Streptophyta</taxon>
        <taxon>Embryophyta</taxon>
        <taxon>Tracheophyta</taxon>
        <taxon>Spermatophyta</taxon>
        <taxon>Magnoliopsida</taxon>
        <taxon>eudicotyledons</taxon>
        <taxon>Gunneridae</taxon>
        <taxon>Pentapetalae</taxon>
        <taxon>rosids</taxon>
        <taxon>fabids</taxon>
        <taxon>Rosales</taxon>
        <taxon>Cannabaceae</taxon>
        <taxon>Trema</taxon>
    </lineage>
</organism>
<dbReference type="AlphaFoldDB" id="A0A2P5ENC8"/>
<dbReference type="InParanoid" id="A0A2P5ENC8"/>
<protein>
    <submittedName>
        <fullName evidence="2">Uncharacterized protein</fullName>
    </submittedName>
</protein>
<reference evidence="3" key="1">
    <citation type="submission" date="2016-06" db="EMBL/GenBank/DDBJ databases">
        <title>Parallel loss of symbiosis genes in relatives of nitrogen-fixing non-legume Parasponia.</title>
        <authorList>
            <person name="Van Velzen R."/>
            <person name="Holmer R."/>
            <person name="Bu F."/>
            <person name="Rutten L."/>
            <person name="Van Zeijl A."/>
            <person name="Liu W."/>
            <person name="Santuari L."/>
            <person name="Cao Q."/>
            <person name="Sharma T."/>
            <person name="Shen D."/>
            <person name="Roswanjaya Y."/>
            <person name="Wardhani T."/>
            <person name="Kalhor M.S."/>
            <person name="Jansen J."/>
            <person name="Van den Hoogen J."/>
            <person name="Gungor B."/>
            <person name="Hartog M."/>
            <person name="Hontelez J."/>
            <person name="Verver J."/>
            <person name="Yang W.-C."/>
            <person name="Schijlen E."/>
            <person name="Repin R."/>
            <person name="Schilthuizen M."/>
            <person name="Schranz E."/>
            <person name="Heidstra R."/>
            <person name="Miyata K."/>
            <person name="Fedorova E."/>
            <person name="Kohlen W."/>
            <person name="Bisseling T."/>
            <person name="Smit S."/>
            <person name="Geurts R."/>
        </authorList>
    </citation>
    <scope>NUCLEOTIDE SEQUENCE [LARGE SCALE GENOMIC DNA]</scope>
    <source>
        <strain evidence="3">cv. RG33-2</strain>
    </source>
</reference>
<feature type="region of interest" description="Disordered" evidence="1">
    <location>
        <begin position="67"/>
        <end position="98"/>
    </location>
</feature>
<feature type="region of interest" description="Disordered" evidence="1">
    <location>
        <begin position="38"/>
        <end position="57"/>
    </location>
</feature>
<accession>A0A2P5ENC8</accession>
<name>A0A2P5ENC8_TREOI</name>
<sequence>MEQAHRPGMEIPAQAHQIVPPEPVLVPPVLHPLHVTSENQQERGQGPELVDPEPLLDPHPVLHLLRVPPLAPPPQVDHHHPRVEVARPPALERRREGRVRPEPLGEVVGEVGVAVLGGPDHVAAQVDAPELRHVVDDDQVGVKVDDAADARGEEVGEVDPRVVEGLVEGAPDGVGDLAADEAGVEVVEVEAQVREGGGDDAPEVGVPVRGGDEMEDDVLRAGGVLEDGEDAGDGAAEVGGVEGHGDVDQGRIVGVLVHGRGPRRRFGTLPAVSKCGCLSELRKVAGVCCSRRHCRRELYGHGDDEEEEEEEEEEGIVGLRWHRILFSNGDDGDMGDKKKRSFLLDKPGVRM</sequence>
<evidence type="ECO:0000313" key="3">
    <source>
        <dbReference type="Proteomes" id="UP000237000"/>
    </source>
</evidence>